<name>A0A4U6U2C5_SETVI</name>
<dbReference type="InterPro" id="IPR003689">
    <property type="entry name" value="ZIP"/>
</dbReference>
<dbReference type="GO" id="GO:0005385">
    <property type="term" value="F:zinc ion transmembrane transporter activity"/>
    <property type="evidence" value="ECO:0007669"/>
    <property type="project" value="InterPro"/>
</dbReference>
<feature type="compositionally biased region" description="Basic and acidic residues" evidence="9">
    <location>
        <begin position="118"/>
        <end position="127"/>
    </location>
</feature>
<feature type="transmembrane region" description="Helical" evidence="8">
    <location>
        <begin position="269"/>
        <end position="296"/>
    </location>
</feature>
<evidence type="ECO:0000256" key="3">
    <source>
        <dbReference type="ARBA" id="ARBA00022448"/>
    </source>
</evidence>
<evidence type="ECO:0000256" key="6">
    <source>
        <dbReference type="ARBA" id="ARBA00023065"/>
    </source>
</evidence>
<comment type="caution">
    <text evidence="8">Lacks conserved residue(s) required for the propagation of feature annotation.</text>
</comment>
<feature type="transmembrane region" description="Helical" evidence="8">
    <location>
        <begin position="435"/>
        <end position="455"/>
    </location>
</feature>
<feature type="compositionally biased region" description="Basic and acidic residues" evidence="9">
    <location>
        <begin position="71"/>
        <end position="82"/>
    </location>
</feature>
<evidence type="ECO:0000313" key="11">
    <source>
        <dbReference type="Proteomes" id="UP000298652"/>
    </source>
</evidence>
<evidence type="ECO:0000256" key="2">
    <source>
        <dbReference type="ARBA" id="ARBA00006939"/>
    </source>
</evidence>
<dbReference type="InterPro" id="IPR004698">
    <property type="entry name" value="Zn/Fe_permease_fun/pln"/>
</dbReference>
<proteinExistence type="inferred from homology"/>
<feature type="transmembrane region" description="Helical" evidence="8">
    <location>
        <begin position="507"/>
        <end position="524"/>
    </location>
</feature>
<feature type="transmembrane region" description="Helical" evidence="8">
    <location>
        <begin position="195"/>
        <end position="215"/>
    </location>
</feature>
<dbReference type="PANTHER" id="PTHR11040">
    <property type="entry name" value="ZINC/IRON TRANSPORTER"/>
    <property type="match status" value="1"/>
</dbReference>
<keyword evidence="7 8" id="KW-0472">Membrane</keyword>
<gene>
    <name evidence="10" type="ORF">SEVIR_6G025100v2</name>
</gene>
<keyword evidence="11" id="KW-1185">Reference proteome</keyword>
<dbReference type="Proteomes" id="UP000298652">
    <property type="component" value="Chromosome 6"/>
</dbReference>
<feature type="transmembrane region" description="Helical" evidence="8">
    <location>
        <begin position="467"/>
        <end position="487"/>
    </location>
</feature>
<feature type="compositionally biased region" description="Polar residues" evidence="9">
    <location>
        <begin position="56"/>
        <end position="68"/>
    </location>
</feature>
<comment type="similarity">
    <text evidence="2 8">Belongs to the ZIP transporter (TC 2.A.5) family.</text>
</comment>
<organism evidence="10 11">
    <name type="scientific">Setaria viridis</name>
    <name type="common">Green bristlegrass</name>
    <name type="synonym">Setaria italica subsp. viridis</name>
    <dbReference type="NCBI Taxonomy" id="4556"/>
    <lineage>
        <taxon>Eukaryota</taxon>
        <taxon>Viridiplantae</taxon>
        <taxon>Streptophyta</taxon>
        <taxon>Embryophyta</taxon>
        <taxon>Tracheophyta</taxon>
        <taxon>Spermatophyta</taxon>
        <taxon>Magnoliopsida</taxon>
        <taxon>Liliopsida</taxon>
        <taxon>Poales</taxon>
        <taxon>Poaceae</taxon>
        <taxon>PACMAD clade</taxon>
        <taxon>Panicoideae</taxon>
        <taxon>Panicodae</taxon>
        <taxon>Paniceae</taxon>
        <taxon>Cenchrinae</taxon>
        <taxon>Setaria</taxon>
    </lineage>
</organism>
<evidence type="ECO:0000256" key="8">
    <source>
        <dbReference type="RuleBase" id="RU362088"/>
    </source>
</evidence>
<dbReference type="NCBIfam" id="TIGR00820">
    <property type="entry name" value="zip"/>
    <property type="match status" value="1"/>
</dbReference>
<feature type="compositionally biased region" description="Basic residues" evidence="9">
    <location>
        <begin position="89"/>
        <end position="103"/>
    </location>
</feature>
<dbReference type="GO" id="GO:0005886">
    <property type="term" value="C:plasma membrane"/>
    <property type="evidence" value="ECO:0007669"/>
    <property type="project" value="UniProtKB-SubCell"/>
</dbReference>
<evidence type="ECO:0000256" key="5">
    <source>
        <dbReference type="ARBA" id="ARBA00022989"/>
    </source>
</evidence>
<feature type="compositionally biased region" description="Polar residues" evidence="9">
    <location>
        <begin position="1"/>
        <end position="25"/>
    </location>
</feature>
<reference evidence="10" key="1">
    <citation type="submission" date="2019-03" db="EMBL/GenBank/DDBJ databases">
        <title>WGS assembly of Setaria viridis.</title>
        <authorList>
            <person name="Huang P."/>
            <person name="Jenkins J."/>
            <person name="Grimwood J."/>
            <person name="Barry K."/>
            <person name="Healey A."/>
            <person name="Mamidi S."/>
            <person name="Sreedasyam A."/>
            <person name="Shu S."/>
            <person name="Feldman M."/>
            <person name="Wu J."/>
            <person name="Yu Y."/>
            <person name="Chen C."/>
            <person name="Johnson J."/>
            <person name="Rokhsar D."/>
            <person name="Baxter I."/>
            <person name="Schmutz J."/>
            <person name="Brutnell T."/>
            <person name="Kellogg E."/>
        </authorList>
    </citation>
    <scope>NUCLEOTIDE SEQUENCE [LARGE SCALE GENOMIC DNA]</scope>
</reference>
<dbReference type="PANTHER" id="PTHR11040:SF147">
    <property type="entry name" value="ZINC TRANSPORTER 4"/>
    <property type="match status" value="1"/>
</dbReference>
<dbReference type="EMBL" id="CM016557">
    <property type="protein sequence ID" value="TKW08385.1"/>
    <property type="molecule type" value="Genomic_DNA"/>
</dbReference>
<feature type="transmembrane region" description="Helical" evidence="8">
    <location>
        <begin position="227"/>
        <end position="249"/>
    </location>
</feature>
<dbReference type="Pfam" id="PF02535">
    <property type="entry name" value="Zip"/>
    <property type="match status" value="1"/>
</dbReference>
<accession>A0A4U6U2C5</accession>
<dbReference type="AlphaFoldDB" id="A0A4U6U2C5"/>
<keyword evidence="6 8" id="KW-0406">Ion transport</keyword>
<evidence type="ECO:0000256" key="7">
    <source>
        <dbReference type="ARBA" id="ARBA00023136"/>
    </source>
</evidence>
<feature type="region of interest" description="Disordered" evidence="9">
    <location>
        <begin position="332"/>
        <end position="359"/>
    </location>
</feature>
<evidence type="ECO:0008006" key="12">
    <source>
        <dbReference type="Google" id="ProtNLM"/>
    </source>
</evidence>
<feature type="transmembrane region" description="Helical" evidence="8">
    <location>
        <begin position="142"/>
        <end position="161"/>
    </location>
</feature>
<keyword evidence="4 8" id="KW-0812">Transmembrane</keyword>
<dbReference type="Gramene" id="TKW08385">
    <property type="protein sequence ID" value="TKW08385"/>
    <property type="gene ID" value="SEVIR_6G025100v2"/>
</dbReference>
<feature type="region of interest" description="Disordered" evidence="9">
    <location>
        <begin position="1"/>
        <end position="127"/>
    </location>
</feature>
<evidence type="ECO:0000313" key="10">
    <source>
        <dbReference type="EMBL" id="TKW08385.1"/>
    </source>
</evidence>
<evidence type="ECO:0000256" key="4">
    <source>
        <dbReference type="ARBA" id="ARBA00022692"/>
    </source>
</evidence>
<protein>
    <recommendedName>
        <fullName evidence="12">Zinc transporter</fullName>
    </recommendedName>
</protein>
<keyword evidence="3 8" id="KW-0813">Transport</keyword>
<evidence type="ECO:0000256" key="9">
    <source>
        <dbReference type="SAM" id="MobiDB-lite"/>
    </source>
</evidence>
<comment type="subcellular location">
    <subcellularLocation>
        <location evidence="1">Cell membrane</location>
        <topology evidence="1">Multi-pass membrane protein</topology>
    </subcellularLocation>
    <subcellularLocation>
        <location evidence="8">Membrane</location>
        <topology evidence="8">Multi-pass membrane protein</topology>
    </subcellularLocation>
</comment>
<dbReference type="OMA" id="TMMIDSV"/>
<sequence>MTESSSGVTRFRTNMTNARGNTKASSCRKPHGLTAAWPPRIRRPARAPAQLDPTAQICSGATPLQSGASRPDQRAESQRCRSEVSTPCHHARRAPAYKARRARGAASLPPSLPRHAHAHADDTPRHAMDAARARVPLRPVRWAWPAAPLALLLLLLLLLVAPAVGAAAVATECECGGAAAEIKEEDARGALRLKLIAVASILASGATGVLVPVLGRSASALRPDGDVFFAVKAFAAGVILATGMVHILPAAFDALAPPCDAGSGRGKGAAFPFAGLVAMCSAMVTMMVDSVAAGYYQRSHFRKARPVDDAAAAGADEEADAEHAGHVHVHTHATHGHAHGHAHDHGGHGHGGPAAGASPDDASSFAVSIRHRVISQVLELGILVHSVIIGVSLGASLRPSTIRPLVGALSFHQFFEGIGLGGCIVQAKFKVRATMIMATFFSLTAPMGIALGIAITSSYSKHSATALVVEGVFNAAAAGILIYMSLVDLLAADFNNPRLQTNMKLQLATYLALFLGAGLMSLLAKWA</sequence>
<keyword evidence="5 8" id="KW-1133">Transmembrane helix</keyword>
<evidence type="ECO:0000256" key="1">
    <source>
        <dbReference type="ARBA" id="ARBA00004651"/>
    </source>
</evidence>